<accession>A0A6C0K2Z5</accession>
<sequence>MDTIKTTLFTIISDIRYFILAGFQNLPLSIAGFMIIVGFFTAHYPLLFFSIGYLVVLPAFMSGLNAFLSIFSLFQGMSSDAPACSLIPSYLYPTESTAEIKPGNDLGYWVPMTFFFIGYMITNAAMMFTAAAPVGTPNDDTQALSPGMAARKTNTAVGMAAITLLAVVVLVIRMKMCEKWYGVLLGAAVGGVLGMGWYRILMAGIPTDQRLNDMFGIASRLLVPYAVTNAPYACMPPTARN</sequence>
<feature type="transmembrane region" description="Helical" evidence="1">
    <location>
        <begin position="47"/>
        <end position="71"/>
    </location>
</feature>
<keyword evidence="1" id="KW-1133">Transmembrane helix</keyword>
<dbReference type="EMBL" id="MN740778">
    <property type="protein sequence ID" value="QHU11057.1"/>
    <property type="molecule type" value="Genomic_DNA"/>
</dbReference>
<feature type="transmembrane region" description="Helical" evidence="1">
    <location>
        <begin position="15"/>
        <end position="40"/>
    </location>
</feature>
<organism evidence="2">
    <name type="scientific">viral metagenome</name>
    <dbReference type="NCBI Taxonomy" id="1070528"/>
    <lineage>
        <taxon>unclassified sequences</taxon>
        <taxon>metagenomes</taxon>
        <taxon>organismal metagenomes</taxon>
    </lineage>
</organism>
<name>A0A6C0K2Z5_9ZZZZ</name>
<reference evidence="2" key="1">
    <citation type="journal article" date="2020" name="Nature">
        <title>Giant virus diversity and host interactions through global metagenomics.</title>
        <authorList>
            <person name="Schulz F."/>
            <person name="Roux S."/>
            <person name="Paez-Espino D."/>
            <person name="Jungbluth S."/>
            <person name="Walsh D.A."/>
            <person name="Denef V.J."/>
            <person name="McMahon K.D."/>
            <person name="Konstantinidis K.T."/>
            <person name="Eloe-Fadrosh E.A."/>
            <person name="Kyrpides N.C."/>
            <person name="Woyke T."/>
        </authorList>
    </citation>
    <scope>NUCLEOTIDE SEQUENCE</scope>
    <source>
        <strain evidence="2">GVMAG-S-1101165-84</strain>
    </source>
</reference>
<protein>
    <submittedName>
        <fullName evidence="2">Uncharacterized protein</fullName>
    </submittedName>
</protein>
<feature type="transmembrane region" description="Helical" evidence="1">
    <location>
        <begin position="155"/>
        <end position="174"/>
    </location>
</feature>
<proteinExistence type="predicted"/>
<feature type="transmembrane region" description="Helical" evidence="1">
    <location>
        <begin position="180"/>
        <end position="201"/>
    </location>
</feature>
<dbReference type="AlphaFoldDB" id="A0A6C0K2Z5"/>
<evidence type="ECO:0000256" key="1">
    <source>
        <dbReference type="SAM" id="Phobius"/>
    </source>
</evidence>
<feature type="transmembrane region" description="Helical" evidence="1">
    <location>
        <begin position="108"/>
        <end position="134"/>
    </location>
</feature>
<keyword evidence="1" id="KW-0472">Membrane</keyword>
<keyword evidence="1" id="KW-0812">Transmembrane</keyword>
<evidence type="ECO:0000313" key="2">
    <source>
        <dbReference type="EMBL" id="QHU11057.1"/>
    </source>
</evidence>